<sequence>MSLEEMMQSSPICLLKASKTKSWLWHRRLSHLNFSAINDLAKEDLVRGLPKLKYKKDHLCSACSLGKSKKHIHKSKSDDSIQENLYLLHMDLCGPMRIESINGKKYILVIVVDYSRFTWVKFLRLKDETPEIVTLNAYYEDVGISQQTSVARTPQQNDVVERQNRTLLEAARPELQLMSPGTISSGLMHNPSSSTPYVPATKNDCDMLFQPMFDEYFNPPQSIVFPIPVASAPRLANPTVEPKNFKEALLESSWIDTMQEEIHESSTLSKMNLEGVLKNKATLVAKGYRQEEGIDFEESFAPVARIEEI</sequence>
<proteinExistence type="predicted"/>
<keyword evidence="3" id="KW-1185">Reference proteome</keyword>
<evidence type="ECO:0000313" key="2">
    <source>
        <dbReference type="EMBL" id="GJT18037.1"/>
    </source>
</evidence>
<dbReference type="InterPro" id="IPR012337">
    <property type="entry name" value="RNaseH-like_sf"/>
</dbReference>
<dbReference type="Gene3D" id="3.30.420.10">
    <property type="entry name" value="Ribonuclease H-like superfamily/Ribonuclease H"/>
    <property type="match status" value="2"/>
</dbReference>
<dbReference type="EMBL" id="BQNB010013607">
    <property type="protein sequence ID" value="GJT18037.1"/>
    <property type="molecule type" value="Genomic_DNA"/>
</dbReference>
<name>A0ABQ5BVV1_9ASTR</name>
<protein>
    <submittedName>
        <fullName evidence="2">Retrovirus-related pol polyprotein from transposon TNT 1-94</fullName>
    </submittedName>
</protein>
<dbReference type="InterPro" id="IPR039537">
    <property type="entry name" value="Retrotran_Ty1/copia-like"/>
</dbReference>
<evidence type="ECO:0000313" key="3">
    <source>
        <dbReference type="Proteomes" id="UP001151760"/>
    </source>
</evidence>
<accession>A0ABQ5BVV1</accession>
<dbReference type="InterPro" id="IPR025724">
    <property type="entry name" value="GAG-pre-integrase_dom"/>
</dbReference>
<dbReference type="Pfam" id="PF13976">
    <property type="entry name" value="gag_pre-integrs"/>
    <property type="match status" value="1"/>
</dbReference>
<evidence type="ECO:0000259" key="1">
    <source>
        <dbReference type="Pfam" id="PF13976"/>
    </source>
</evidence>
<reference evidence="2" key="1">
    <citation type="journal article" date="2022" name="Int. J. Mol. Sci.">
        <title>Draft Genome of Tanacetum Coccineum: Genomic Comparison of Closely Related Tanacetum-Family Plants.</title>
        <authorList>
            <person name="Yamashiro T."/>
            <person name="Shiraishi A."/>
            <person name="Nakayama K."/>
            <person name="Satake H."/>
        </authorList>
    </citation>
    <scope>NUCLEOTIDE SEQUENCE</scope>
</reference>
<comment type="caution">
    <text evidence="2">The sequence shown here is derived from an EMBL/GenBank/DDBJ whole genome shotgun (WGS) entry which is preliminary data.</text>
</comment>
<gene>
    <name evidence="2" type="ORF">Tco_0876743</name>
</gene>
<reference evidence="2" key="2">
    <citation type="submission" date="2022-01" db="EMBL/GenBank/DDBJ databases">
        <authorList>
            <person name="Yamashiro T."/>
            <person name="Shiraishi A."/>
            <person name="Satake H."/>
            <person name="Nakayama K."/>
        </authorList>
    </citation>
    <scope>NUCLEOTIDE SEQUENCE</scope>
</reference>
<feature type="domain" description="GAG-pre-integrase" evidence="1">
    <location>
        <begin position="9"/>
        <end position="68"/>
    </location>
</feature>
<dbReference type="PANTHER" id="PTHR42648">
    <property type="entry name" value="TRANSPOSASE, PUTATIVE-RELATED"/>
    <property type="match status" value="1"/>
</dbReference>
<dbReference type="InterPro" id="IPR036397">
    <property type="entry name" value="RNaseH_sf"/>
</dbReference>
<dbReference type="Proteomes" id="UP001151760">
    <property type="component" value="Unassembled WGS sequence"/>
</dbReference>
<dbReference type="SUPFAM" id="SSF53098">
    <property type="entry name" value="Ribonuclease H-like"/>
    <property type="match status" value="1"/>
</dbReference>
<organism evidence="2 3">
    <name type="scientific">Tanacetum coccineum</name>
    <dbReference type="NCBI Taxonomy" id="301880"/>
    <lineage>
        <taxon>Eukaryota</taxon>
        <taxon>Viridiplantae</taxon>
        <taxon>Streptophyta</taxon>
        <taxon>Embryophyta</taxon>
        <taxon>Tracheophyta</taxon>
        <taxon>Spermatophyta</taxon>
        <taxon>Magnoliopsida</taxon>
        <taxon>eudicotyledons</taxon>
        <taxon>Gunneridae</taxon>
        <taxon>Pentapetalae</taxon>
        <taxon>asterids</taxon>
        <taxon>campanulids</taxon>
        <taxon>Asterales</taxon>
        <taxon>Asteraceae</taxon>
        <taxon>Asteroideae</taxon>
        <taxon>Anthemideae</taxon>
        <taxon>Anthemidinae</taxon>
        <taxon>Tanacetum</taxon>
    </lineage>
</organism>
<dbReference type="PANTHER" id="PTHR42648:SF18">
    <property type="entry name" value="RETROTRANSPOSON, UNCLASSIFIED-LIKE PROTEIN"/>
    <property type="match status" value="1"/>
</dbReference>